<evidence type="ECO:0000313" key="5">
    <source>
        <dbReference type="Proteomes" id="UP000054538"/>
    </source>
</evidence>
<organism evidence="4 5">
    <name type="scientific">Paxillus rubicundulus Ve08.2h10</name>
    <dbReference type="NCBI Taxonomy" id="930991"/>
    <lineage>
        <taxon>Eukaryota</taxon>
        <taxon>Fungi</taxon>
        <taxon>Dikarya</taxon>
        <taxon>Basidiomycota</taxon>
        <taxon>Agaricomycotina</taxon>
        <taxon>Agaricomycetes</taxon>
        <taxon>Agaricomycetidae</taxon>
        <taxon>Boletales</taxon>
        <taxon>Paxilineae</taxon>
        <taxon>Paxillaceae</taxon>
        <taxon>Paxillus</taxon>
    </lineage>
</organism>
<evidence type="ECO:0000256" key="2">
    <source>
        <dbReference type="ARBA" id="ARBA00022737"/>
    </source>
</evidence>
<evidence type="ECO:0000256" key="1">
    <source>
        <dbReference type="ARBA" id="ARBA00022574"/>
    </source>
</evidence>
<dbReference type="InParanoid" id="A0A0D0DZH2"/>
<keyword evidence="1 3" id="KW-0853">WD repeat</keyword>
<dbReference type="PANTHER" id="PTHR19848">
    <property type="entry name" value="WD40 REPEAT PROTEIN"/>
    <property type="match status" value="1"/>
</dbReference>
<evidence type="ECO:0000256" key="3">
    <source>
        <dbReference type="PROSITE-ProRule" id="PRU00221"/>
    </source>
</evidence>
<protein>
    <recommendedName>
        <fullName evidence="6">WD40 repeat-like protein</fullName>
    </recommendedName>
</protein>
<evidence type="ECO:0008006" key="6">
    <source>
        <dbReference type="Google" id="ProtNLM"/>
    </source>
</evidence>
<sequence>MESGELIHVFEGHGDDVNSVYFSPDSTRVVSRSRDGTVWVWSVETGELAFEPIECHGRVYCVRYSPSRDRIASGADSVQIWNAETGVGILSIRGSSACSLAWTLNGTDIIGGGFGLVTIWNSDGGERLRMWNAHGGSIRGLSLSPTATQLATSNWWDKVAFVFDTSAGERTTSLKHDQQVQTIAFSRPGRVRRQQALVLVGSPRMRRPATLPRREL</sequence>
<dbReference type="AlphaFoldDB" id="A0A0D0DZH2"/>
<dbReference type="Gene3D" id="2.130.10.10">
    <property type="entry name" value="YVTN repeat-like/Quinoprotein amine dehydrogenase"/>
    <property type="match status" value="2"/>
</dbReference>
<reference evidence="4 5" key="1">
    <citation type="submission" date="2014-04" db="EMBL/GenBank/DDBJ databases">
        <authorList>
            <consortium name="DOE Joint Genome Institute"/>
            <person name="Kuo A."/>
            <person name="Kohler A."/>
            <person name="Jargeat P."/>
            <person name="Nagy L.G."/>
            <person name="Floudas D."/>
            <person name="Copeland A."/>
            <person name="Barry K.W."/>
            <person name="Cichocki N."/>
            <person name="Veneault-Fourrey C."/>
            <person name="LaButti K."/>
            <person name="Lindquist E.A."/>
            <person name="Lipzen A."/>
            <person name="Lundell T."/>
            <person name="Morin E."/>
            <person name="Murat C."/>
            <person name="Sun H."/>
            <person name="Tunlid A."/>
            <person name="Henrissat B."/>
            <person name="Grigoriev I.V."/>
            <person name="Hibbett D.S."/>
            <person name="Martin F."/>
            <person name="Nordberg H.P."/>
            <person name="Cantor M.N."/>
            <person name="Hua S.X."/>
        </authorList>
    </citation>
    <scope>NUCLEOTIDE SEQUENCE [LARGE SCALE GENOMIC DNA]</scope>
    <source>
        <strain evidence="4 5">Ve08.2h10</strain>
    </source>
</reference>
<feature type="repeat" description="WD" evidence="3">
    <location>
        <begin position="10"/>
        <end position="51"/>
    </location>
</feature>
<accession>A0A0D0DZH2</accession>
<keyword evidence="2" id="KW-0677">Repeat</keyword>
<dbReference type="EMBL" id="KN825013">
    <property type="protein sequence ID" value="KIK95921.1"/>
    <property type="molecule type" value="Genomic_DNA"/>
</dbReference>
<dbReference type="InterPro" id="IPR015943">
    <property type="entry name" value="WD40/YVTN_repeat-like_dom_sf"/>
</dbReference>
<dbReference type="HOGENOM" id="CLU_1277976_0_0_1"/>
<reference evidence="5" key="2">
    <citation type="submission" date="2015-01" db="EMBL/GenBank/DDBJ databases">
        <title>Evolutionary Origins and Diversification of the Mycorrhizal Mutualists.</title>
        <authorList>
            <consortium name="DOE Joint Genome Institute"/>
            <consortium name="Mycorrhizal Genomics Consortium"/>
            <person name="Kohler A."/>
            <person name="Kuo A."/>
            <person name="Nagy L.G."/>
            <person name="Floudas D."/>
            <person name="Copeland A."/>
            <person name="Barry K.W."/>
            <person name="Cichocki N."/>
            <person name="Veneault-Fourrey C."/>
            <person name="LaButti K."/>
            <person name="Lindquist E.A."/>
            <person name="Lipzen A."/>
            <person name="Lundell T."/>
            <person name="Morin E."/>
            <person name="Murat C."/>
            <person name="Riley R."/>
            <person name="Ohm R."/>
            <person name="Sun H."/>
            <person name="Tunlid A."/>
            <person name="Henrissat B."/>
            <person name="Grigoriev I.V."/>
            <person name="Hibbett D.S."/>
            <person name="Martin F."/>
        </authorList>
    </citation>
    <scope>NUCLEOTIDE SEQUENCE [LARGE SCALE GENOMIC DNA]</scope>
    <source>
        <strain evidence="5">Ve08.2h10</strain>
    </source>
</reference>
<dbReference type="PROSITE" id="PS50082">
    <property type="entry name" value="WD_REPEATS_2"/>
    <property type="match status" value="1"/>
</dbReference>
<dbReference type="SUPFAM" id="SSF50978">
    <property type="entry name" value="WD40 repeat-like"/>
    <property type="match status" value="1"/>
</dbReference>
<evidence type="ECO:0000313" key="4">
    <source>
        <dbReference type="EMBL" id="KIK95921.1"/>
    </source>
</evidence>
<proteinExistence type="predicted"/>
<dbReference type="Proteomes" id="UP000054538">
    <property type="component" value="Unassembled WGS sequence"/>
</dbReference>
<gene>
    <name evidence="4" type="ORF">PAXRUDRAFT_139640</name>
</gene>
<dbReference type="PROSITE" id="PS50294">
    <property type="entry name" value="WD_REPEATS_REGION"/>
    <property type="match status" value="1"/>
</dbReference>
<dbReference type="PANTHER" id="PTHR19848:SF8">
    <property type="entry name" value="F-BOX AND WD REPEAT DOMAIN CONTAINING 7"/>
    <property type="match status" value="1"/>
</dbReference>
<dbReference type="Pfam" id="PF00400">
    <property type="entry name" value="WD40"/>
    <property type="match status" value="3"/>
</dbReference>
<dbReference type="OrthoDB" id="2660687at2759"/>
<dbReference type="SMART" id="SM00320">
    <property type="entry name" value="WD40"/>
    <property type="match status" value="4"/>
</dbReference>
<dbReference type="STRING" id="930991.A0A0D0DZH2"/>
<keyword evidence="5" id="KW-1185">Reference proteome</keyword>
<dbReference type="InterPro" id="IPR036322">
    <property type="entry name" value="WD40_repeat_dom_sf"/>
</dbReference>
<name>A0A0D0DZH2_9AGAM</name>
<dbReference type="InterPro" id="IPR001680">
    <property type="entry name" value="WD40_rpt"/>
</dbReference>